<dbReference type="GO" id="GO:0003700">
    <property type="term" value="F:DNA-binding transcription factor activity"/>
    <property type="evidence" value="ECO:0007669"/>
    <property type="project" value="InterPro"/>
</dbReference>
<keyword evidence="1" id="KW-0805">Transcription regulation</keyword>
<reference evidence="5" key="1">
    <citation type="submission" date="2020-10" db="EMBL/GenBank/DDBJ databases">
        <authorList>
            <person name="Gilroy R."/>
        </authorList>
    </citation>
    <scope>NUCLEOTIDE SEQUENCE</scope>
    <source>
        <strain evidence="5">2478</strain>
    </source>
</reference>
<dbReference type="GO" id="GO:0043565">
    <property type="term" value="F:sequence-specific DNA binding"/>
    <property type="evidence" value="ECO:0007669"/>
    <property type="project" value="InterPro"/>
</dbReference>
<dbReference type="Pfam" id="PF12833">
    <property type="entry name" value="HTH_18"/>
    <property type="match status" value="1"/>
</dbReference>
<dbReference type="PROSITE" id="PS51257">
    <property type="entry name" value="PROKAR_LIPOPROTEIN"/>
    <property type="match status" value="1"/>
</dbReference>
<dbReference type="InterPro" id="IPR018060">
    <property type="entry name" value="HTH_AraC"/>
</dbReference>
<dbReference type="AlphaFoldDB" id="A0A9D9IUG9"/>
<dbReference type="Proteomes" id="UP000823771">
    <property type="component" value="Unassembled WGS sequence"/>
</dbReference>
<dbReference type="PANTHER" id="PTHR43280:SF2">
    <property type="entry name" value="HTH-TYPE TRANSCRIPTIONAL REGULATOR EXSA"/>
    <property type="match status" value="1"/>
</dbReference>
<dbReference type="InterPro" id="IPR009057">
    <property type="entry name" value="Homeodomain-like_sf"/>
</dbReference>
<sequence>MKKALLYITIILSGTLAGCNSFLDKEPITNVSTEAYLYMESDLAAYSASYYGNLPSHSGYGLGTFDDDNGTDVQTAALNMSVSTLYRKSKANMGTAPIELIHQSRISAARDLLASGAYTIQEISEKVGYEDVRTLRKHFYRKFGIMPSQYRKNNAEPA</sequence>
<dbReference type="PANTHER" id="PTHR43280">
    <property type="entry name" value="ARAC-FAMILY TRANSCRIPTIONAL REGULATOR"/>
    <property type="match status" value="1"/>
</dbReference>
<dbReference type="SMART" id="SM00342">
    <property type="entry name" value="HTH_ARAC"/>
    <property type="match status" value="1"/>
</dbReference>
<evidence type="ECO:0000256" key="2">
    <source>
        <dbReference type="ARBA" id="ARBA00023125"/>
    </source>
</evidence>
<dbReference type="SUPFAM" id="SSF46689">
    <property type="entry name" value="Homeodomain-like"/>
    <property type="match status" value="1"/>
</dbReference>
<evidence type="ECO:0000256" key="1">
    <source>
        <dbReference type="ARBA" id="ARBA00023015"/>
    </source>
</evidence>
<accession>A0A9D9IUG9</accession>
<comment type="caution">
    <text evidence="5">The sequence shown here is derived from an EMBL/GenBank/DDBJ whole genome shotgun (WGS) entry which is preliminary data.</text>
</comment>
<keyword evidence="3" id="KW-0804">Transcription</keyword>
<evidence type="ECO:0000259" key="4">
    <source>
        <dbReference type="PROSITE" id="PS01124"/>
    </source>
</evidence>
<organism evidence="5 6">
    <name type="scientific">Candidatus Cryptobacteroides excrementipullorum</name>
    <dbReference type="NCBI Taxonomy" id="2840761"/>
    <lineage>
        <taxon>Bacteria</taxon>
        <taxon>Pseudomonadati</taxon>
        <taxon>Bacteroidota</taxon>
        <taxon>Bacteroidia</taxon>
        <taxon>Bacteroidales</taxon>
        <taxon>Candidatus Cryptobacteroides</taxon>
    </lineage>
</organism>
<dbReference type="Gene3D" id="1.10.10.60">
    <property type="entry name" value="Homeodomain-like"/>
    <property type="match status" value="1"/>
</dbReference>
<proteinExistence type="predicted"/>
<name>A0A9D9IUG9_9BACT</name>
<reference evidence="5" key="2">
    <citation type="journal article" date="2021" name="PeerJ">
        <title>Extensive microbial diversity within the chicken gut microbiome revealed by metagenomics and culture.</title>
        <authorList>
            <person name="Gilroy R."/>
            <person name="Ravi A."/>
            <person name="Getino M."/>
            <person name="Pursley I."/>
            <person name="Horton D.L."/>
            <person name="Alikhan N.F."/>
            <person name="Baker D."/>
            <person name="Gharbi K."/>
            <person name="Hall N."/>
            <person name="Watson M."/>
            <person name="Adriaenssens E.M."/>
            <person name="Foster-Nyarko E."/>
            <person name="Jarju S."/>
            <person name="Secka A."/>
            <person name="Antonio M."/>
            <person name="Oren A."/>
            <person name="Chaudhuri R.R."/>
            <person name="La Ragione R."/>
            <person name="Hildebrand F."/>
            <person name="Pallen M.J."/>
        </authorList>
    </citation>
    <scope>NUCLEOTIDE SEQUENCE</scope>
    <source>
        <strain evidence="5">2478</strain>
    </source>
</reference>
<feature type="domain" description="HTH araC/xylS-type" evidence="4">
    <location>
        <begin position="78"/>
        <end position="153"/>
    </location>
</feature>
<evidence type="ECO:0000313" key="6">
    <source>
        <dbReference type="Proteomes" id="UP000823771"/>
    </source>
</evidence>
<evidence type="ECO:0000256" key="3">
    <source>
        <dbReference type="ARBA" id="ARBA00023163"/>
    </source>
</evidence>
<evidence type="ECO:0000313" key="5">
    <source>
        <dbReference type="EMBL" id="MBO8479272.1"/>
    </source>
</evidence>
<keyword evidence="2" id="KW-0238">DNA-binding</keyword>
<dbReference type="PROSITE" id="PS01124">
    <property type="entry name" value="HTH_ARAC_FAMILY_2"/>
    <property type="match status" value="1"/>
</dbReference>
<gene>
    <name evidence="5" type="ORF">IAB80_10360</name>
</gene>
<dbReference type="EMBL" id="JADILZ010000101">
    <property type="protein sequence ID" value="MBO8479272.1"/>
    <property type="molecule type" value="Genomic_DNA"/>
</dbReference>
<protein>
    <submittedName>
        <fullName evidence="5">Helix-turn-helix transcriptional regulator</fullName>
    </submittedName>
</protein>